<keyword evidence="2" id="KW-1133">Transmembrane helix</keyword>
<feature type="non-terminal residue" evidence="3">
    <location>
        <position position="463"/>
    </location>
</feature>
<dbReference type="Proteomes" id="UP000824890">
    <property type="component" value="Unassembled WGS sequence"/>
</dbReference>
<accession>A0ABQ8CTH7</accession>
<name>A0ABQ8CTH7_BRANA</name>
<keyword evidence="4" id="KW-1185">Reference proteome</keyword>
<comment type="caution">
    <text evidence="3">The sequence shown here is derived from an EMBL/GenBank/DDBJ whole genome shotgun (WGS) entry which is preliminary data.</text>
</comment>
<sequence length="463" mass="51747">SGWEDVTVERSNLLLAPVWPAGRLVLPPVGLTLVLLSRTVTFTLTLRFCSRSSFCKIYCYSLQLETVFLRYSCILLVLLWLTEVLEEIKESGSQTHLEKPVAHLLKSHKEIQLLSLKNTNLLSLVELDADRRNAYERKQSRSDSSQWQRPTSREPDWKEEKNFRFTYGARRDPNYSSSSLRIGKSGEEDKRRPARERLSFSKEETSSAHMEARSRTIPQNQRTEWRPVASGSQQRSQTKSAQSLVSHTPSPRPQREGGSSLQALSQTNKHNSGEGSLLSNDRRSALQRLSLPTERVPLLQDGIANAASGRLQEVDIHYLEEILTVQKGSSVPSTSRNPGGSGGGAVGGTNLPANSRERVGSREIEYNSTQDRSPIRTLSEDRVHVSLRLGPLFDTEEEDLNLPSAAMMPPPLNTASQLVGTKDTCSSVSRKRGPKGQSQGLQLKKRRVTKIQSSPKRRLNKEA</sequence>
<feature type="compositionally biased region" description="Polar residues" evidence="1">
    <location>
        <begin position="327"/>
        <end position="338"/>
    </location>
</feature>
<feature type="compositionally biased region" description="Basic and acidic residues" evidence="1">
    <location>
        <begin position="184"/>
        <end position="214"/>
    </location>
</feature>
<feature type="region of interest" description="Disordered" evidence="1">
    <location>
        <begin position="327"/>
        <end position="375"/>
    </location>
</feature>
<evidence type="ECO:0000256" key="1">
    <source>
        <dbReference type="SAM" id="MobiDB-lite"/>
    </source>
</evidence>
<evidence type="ECO:0000313" key="3">
    <source>
        <dbReference type="EMBL" id="KAH0920351.1"/>
    </source>
</evidence>
<feature type="transmembrane region" description="Helical" evidence="2">
    <location>
        <begin position="24"/>
        <end position="46"/>
    </location>
</feature>
<protein>
    <submittedName>
        <fullName evidence="3">Uncharacterized protein</fullName>
    </submittedName>
</protein>
<feature type="compositionally biased region" description="Polar residues" evidence="1">
    <location>
        <begin position="413"/>
        <end position="428"/>
    </location>
</feature>
<feature type="compositionally biased region" description="Basic residues" evidence="1">
    <location>
        <begin position="443"/>
        <end position="463"/>
    </location>
</feature>
<feature type="compositionally biased region" description="Polar residues" evidence="1">
    <location>
        <begin position="230"/>
        <end position="249"/>
    </location>
</feature>
<feature type="region of interest" description="Disordered" evidence="1">
    <location>
        <begin position="403"/>
        <end position="463"/>
    </location>
</feature>
<feature type="non-terminal residue" evidence="3">
    <location>
        <position position="1"/>
    </location>
</feature>
<feature type="region of interest" description="Disordered" evidence="1">
    <location>
        <begin position="135"/>
        <end position="282"/>
    </location>
</feature>
<gene>
    <name evidence="3" type="ORF">HID58_028011</name>
</gene>
<reference evidence="3 4" key="1">
    <citation type="submission" date="2021-05" db="EMBL/GenBank/DDBJ databases">
        <title>Genome Assembly of Synthetic Allotetraploid Brassica napus Reveals Homoeologous Exchanges between Subgenomes.</title>
        <authorList>
            <person name="Davis J.T."/>
        </authorList>
    </citation>
    <scope>NUCLEOTIDE SEQUENCE [LARGE SCALE GENOMIC DNA]</scope>
    <source>
        <strain evidence="4">cv. Da-Ae</strain>
        <tissue evidence="3">Seedling</tissue>
    </source>
</reference>
<organism evidence="3 4">
    <name type="scientific">Brassica napus</name>
    <name type="common">Rape</name>
    <dbReference type="NCBI Taxonomy" id="3708"/>
    <lineage>
        <taxon>Eukaryota</taxon>
        <taxon>Viridiplantae</taxon>
        <taxon>Streptophyta</taxon>
        <taxon>Embryophyta</taxon>
        <taxon>Tracheophyta</taxon>
        <taxon>Spermatophyta</taxon>
        <taxon>Magnoliopsida</taxon>
        <taxon>eudicotyledons</taxon>
        <taxon>Gunneridae</taxon>
        <taxon>Pentapetalae</taxon>
        <taxon>rosids</taxon>
        <taxon>malvids</taxon>
        <taxon>Brassicales</taxon>
        <taxon>Brassicaceae</taxon>
        <taxon>Brassiceae</taxon>
        <taxon>Brassica</taxon>
    </lineage>
</organism>
<keyword evidence="2" id="KW-0472">Membrane</keyword>
<evidence type="ECO:0000256" key="2">
    <source>
        <dbReference type="SAM" id="Phobius"/>
    </source>
</evidence>
<feature type="compositionally biased region" description="Basic and acidic residues" evidence="1">
    <location>
        <begin position="355"/>
        <end position="365"/>
    </location>
</feature>
<feature type="compositionally biased region" description="Polar residues" evidence="1">
    <location>
        <begin position="257"/>
        <end position="279"/>
    </location>
</feature>
<evidence type="ECO:0000313" key="4">
    <source>
        <dbReference type="Proteomes" id="UP000824890"/>
    </source>
</evidence>
<dbReference type="EMBL" id="JAGKQM010000007">
    <property type="protein sequence ID" value="KAH0920351.1"/>
    <property type="molecule type" value="Genomic_DNA"/>
</dbReference>
<feature type="transmembrane region" description="Helical" evidence="2">
    <location>
        <begin position="58"/>
        <end position="81"/>
    </location>
</feature>
<keyword evidence="2" id="KW-0812">Transmembrane</keyword>
<feature type="compositionally biased region" description="Basic and acidic residues" evidence="1">
    <location>
        <begin position="151"/>
        <end position="173"/>
    </location>
</feature>
<proteinExistence type="predicted"/>